<dbReference type="SUPFAM" id="SSF51215">
    <property type="entry name" value="Regulatory protein AraC"/>
    <property type="match status" value="1"/>
</dbReference>
<dbReference type="GO" id="GO:0043565">
    <property type="term" value="F:sequence-specific DNA binding"/>
    <property type="evidence" value="ECO:0007669"/>
    <property type="project" value="InterPro"/>
</dbReference>
<keyword evidence="2" id="KW-0238">DNA-binding</keyword>
<dbReference type="InterPro" id="IPR037923">
    <property type="entry name" value="HTH-like"/>
</dbReference>
<evidence type="ECO:0000313" key="5">
    <source>
        <dbReference type="EMBL" id="QHS62977.1"/>
    </source>
</evidence>
<keyword evidence="3" id="KW-0804">Transcription</keyword>
<dbReference type="InterPro" id="IPR009057">
    <property type="entry name" value="Homeodomain-like_sf"/>
</dbReference>
<dbReference type="PANTHER" id="PTHR43280">
    <property type="entry name" value="ARAC-FAMILY TRANSCRIPTIONAL REGULATOR"/>
    <property type="match status" value="1"/>
</dbReference>
<dbReference type="GO" id="GO:0003700">
    <property type="term" value="F:DNA-binding transcription factor activity"/>
    <property type="evidence" value="ECO:0007669"/>
    <property type="project" value="InterPro"/>
</dbReference>
<dbReference type="Proteomes" id="UP000476411">
    <property type="component" value="Chromosome"/>
</dbReference>
<evidence type="ECO:0000256" key="3">
    <source>
        <dbReference type="ARBA" id="ARBA00023163"/>
    </source>
</evidence>
<protein>
    <submittedName>
        <fullName evidence="5">Helix-turn-helix domain-containing protein</fullName>
    </submittedName>
</protein>
<evidence type="ECO:0000256" key="1">
    <source>
        <dbReference type="ARBA" id="ARBA00023015"/>
    </source>
</evidence>
<dbReference type="Pfam" id="PF02311">
    <property type="entry name" value="AraC_binding"/>
    <property type="match status" value="1"/>
</dbReference>
<dbReference type="PROSITE" id="PS01124">
    <property type="entry name" value="HTH_ARAC_FAMILY_2"/>
    <property type="match status" value="1"/>
</dbReference>
<dbReference type="Gene3D" id="1.10.10.60">
    <property type="entry name" value="Homeodomain-like"/>
    <property type="match status" value="1"/>
</dbReference>
<organism evidence="5 6">
    <name type="scientific">Chitinophaga agri</name>
    <dbReference type="NCBI Taxonomy" id="2703787"/>
    <lineage>
        <taxon>Bacteria</taxon>
        <taxon>Pseudomonadati</taxon>
        <taxon>Bacteroidota</taxon>
        <taxon>Chitinophagia</taxon>
        <taxon>Chitinophagales</taxon>
        <taxon>Chitinophagaceae</taxon>
        <taxon>Chitinophaga</taxon>
    </lineage>
</organism>
<feature type="domain" description="HTH araC/xylS-type" evidence="4">
    <location>
        <begin position="191"/>
        <end position="289"/>
    </location>
</feature>
<keyword evidence="6" id="KW-1185">Reference proteome</keyword>
<dbReference type="SMART" id="SM00342">
    <property type="entry name" value="HTH_ARAC"/>
    <property type="match status" value="1"/>
</dbReference>
<dbReference type="InterPro" id="IPR003313">
    <property type="entry name" value="AraC-bd"/>
</dbReference>
<dbReference type="InterPro" id="IPR018060">
    <property type="entry name" value="HTH_AraC"/>
</dbReference>
<evidence type="ECO:0000313" key="6">
    <source>
        <dbReference type="Proteomes" id="UP000476411"/>
    </source>
</evidence>
<reference evidence="5 6" key="1">
    <citation type="submission" date="2020-01" db="EMBL/GenBank/DDBJ databases">
        <title>Complete genome sequence of Chitinophaga sp. H33E-04 isolated from quinoa roots.</title>
        <authorList>
            <person name="Weon H.-Y."/>
            <person name="Lee S.A."/>
        </authorList>
    </citation>
    <scope>NUCLEOTIDE SEQUENCE [LARGE SCALE GENOMIC DNA]</scope>
    <source>
        <strain evidence="5 6">H33E-04</strain>
    </source>
</reference>
<dbReference type="Pfam" id="PF12833">
    <property type="entry name" value="HTH_18"/>
    <property type="match status" value="1"/>
</dbReference>
<dbReference type="PANTHER" id="PTHR43280:SF32">
    <property type="entry name" value="TRANSCRIPTIONAL REGULATORY PROTEIN"/>
    <property type="match status" value="1"/>
</dbReference>
<evidence type="ECO:0000259" key="4">
    <source>
        <dbReference type="PROSITE" id="PS01124"/>
    </source>
</evidence>
<proteinExistence type="predicted"/>
<dbReference type="AlphaFoldDB" id="A0A6B9ZM29"/>
<name>A0A6B9ZM29_9BACT</name>
<gene>
    <name evidence="5" type="ORF">GWR21_26340</name>
</gene>
<accession>A0A6B9ZM29</accession>
<dbReference type="RefSeq" id="WP_162334701.1">
    <property type="nucleotide sequence ID" value="NZ_CP048113.1"/>
</dbReference>
<keyword evidence="1" id="KW-0805">Transcription regulation</keyword>
<dbReference type="SUPFAM" id="SSF46689">
    <property type="entry name" value="Homeodomain-like"/>
    <property type="match status" value="1"/>
</dbReference>
<dbReference type="KEGG" id="chih:GWR21_26340"/>
<evidence type="ECO:0000256" key="2">
    <source>
        <dbReference type="ARBA" id="ARBA00023125"/>
    </source>
</evidence>
<sequence length="292" mass="33412">MNRRQTFATDLTIDLAIDKYQLKDFSFAVDEIGGEEHQHFDRTAHSNNYKVILLTQGACYCDIGSDSLKIDTGHIAVIRPGQFCRVVPDEMTSGFVLSFSYDFLQLAAGAPGIILPHLHPGFNEHYTIPVTPAALLPIAEIALQIWEEYHSCSDLRDEMIRSLFRIFILYVSRLNTDSNDINYGKCSPLVRRFFSLLEHSFTTMKMPADYADMLAVTPAYLNELVKRSCGFTTSYCIQQRIVTEAKRLIMYTELSLKEIAYRIGFEDASHFSKFFKKFTGKRYSDFRRQVAA</sequence>
<dbReference type="EMBL" id="CP048113">
    <property type="protein sequence ID" value="QHS62977.1"/>
    <property type="molecule type" value="Genomic_DNA"/>
</dbReference>